<feature type="non-terminal residue" evidence="1">
    <location>
        <position position="1"/>
    </location>
</feature>
<evidence type="ECO:0000313" key="2">
    <source>
        <dbReference type="Proteomes" id="UP000266922"/>
    </source>
</evidence>
<dbReference type="RefSeq" id="WP_220699878.1">
    <property type="nucleotide sequence ID" value="NZ_RCTI01000010.1"/>
</dbReference>
<protein>
    <submittedName>
        <fullName evidence="1">Uncharacterized protein</fullName>
    </submittedName>
</protein>
<dbReference type="EMBL" id="RCTJ01000011">
    <property type="protein sequence ID" value="RLQ14489.1"/>
    <property type="molecule type" value="Genomic_DNA"/>
</dbReference>
<gene>
    <name evidence="1" type="ORF">D9548_05050</name>
</gene>
<organism evidence="1 2">
    <name type="scientific">Geobacillus stearothermophilus</name>
    <name type="common">Bacillus stearothermophilus</name>
    <dbReference type="NCBI Taxonomy" id="1422"/>
    <lineage>
        <taxon>Bacteria</taxon>
        <taxon>Bacillati</taxon>
        <taxon>Bacillota</taxon>
        <taxon>Bacilli</taxon>
        <taxon>Bacillales</taxon>
        <taxon>Anoxybacillaceae</taxon>
        <taxon>Geobacillus</taxon>
    </lineage>
</organism>
<reference evidence="1 2" key="1">
    <citation type="submission" date="2018-10" db="EMBL/GenBank/DDBJ databases">
        <title>Geobacillus stearothermophilus in processing lines of powdered infant formula.</title>
        <authorList>
            <person name="Rhee M.S."/>
            <person name="Choi I.-G."/>
            <person name="Cho T.J."/>
            <person name="Park B."/>
        </authorList>
    </citation>
    <scope>NUCLEOTIDE SEQUENCE [LARGE SCALE GENOMIC DNA]</scope>
    <source>
        <strain evidence="1 2">FHS-PPGT130</strain>
    </source>
</reference>
<proteinExistence type="predicted"/>
<accession>A0A3L7DD73</accession>
<evidence type="ECO:0000313" key="1">
    <source>
        <dbReference type="EMBL" id="RLQ14489.1"/>
    </source>
</evidence>
<comment type="caution">
    <text evidence="1">The sequence shown here is derived from an EMBL/GenBank/DDBJ whole genome shotgun (WGS) entry which is preliminary data.</text>
</comment>
<dbReference type="Proteomes" id="UP000266922">
    <property type="component" value="Unassembled WGS sequence"/>
</dbReference>
<dbReference type="AlphaFoldDB" id="A0A3L7DD73"/>
<sequence length="78" mass="9023">LYEMPKIGHLCFPIAFFGHFQYTLTDQERIPHSPSGGDFHGKDPWAARFALHPGMKISRQSCIFTEKFHEQFLLSTRA</sequence>
<name>A0A3L7DD73_GEOSE</name>